<accession>W2S008</accession>
<protein>
    <recommendedName>
        <fullName evidence="6">Mid2 domain-containing protein</fullName>
    </recommendedName>
</protein>
<keyword evidence="3" id="KW-0732">Signal</keyword>
<feature type="transmembrane region" description="Helical" evidence="2">
    <location>
        <begin position="165"/>
        <end position="188"/>
    </location>
</feature>
<dbReference type="HOGENOM" id="CLU_1115710_0_0_1"/>
<keyword evidence="2" id="KW-1133">Transmembrane helix</keyword>
<dbReference type="RefSeq" id="XP_008716526.1">
    <property type="nucleotide sequence ID" value="XM_008718304.1"/>
</dbReference>
<organism evidence="4 5">
    <name type="scientific">Cyphellophora europaea (strain CBS 101466)</name>
    <name type="common">Phialophora europaea</name>
    <dbReference type="NCBI Taxonomy" id="1220924"/>
    <lineage>
        <taxon>Eukaryota</taxon>
        <taxon>Fungi</taxon>
        <taxon>Dikarya</taxon>
        <taxon>Ascomycota</taxon>
        <taxon>Pezizomycotina</taxon>
        <taxon>Eurotiomycetes</taxon>
        <taxon>Chaetothyriomycetidae</taxon>
        <taxon>Chaetothyriales</taxon>
        <taxon>Cyphellophoraceae</taxon>
        <taxon>Cyphellophora</taxon>
    </lineage>
</organism>
<feature type="signal peptide" evidence="3">
    <location>
        <begin position="1"/>
        <end position="21"/>
    </location>
</feature>
<dbReference type="AlphaFoldDB" id="W2S008"/>
<evidence type="ECO:0008006" key="6">
    <source>
        <dbReference type="Google" id="ProtNLM"/>
    </source>
</evidence>
<dbReference type="EMBL" id="KB822719">
    <property type="protein sequence ID" value="ETN42017.1"/>
    <property type="molecule type" value="Genomic_DNA"/>
</dbReference>
<dbReference type="GeneID" id="19971295"/>
<feature type="compositionally biased region" description="Polar residues" evidence="1">
    <location>
        <begin position="126"/>
        <end position="154"/>
    </location>
</feature>
<keyword evidence="2" id="KW-0812">Transmembrane</keyword>
<evidence type="ECO:0000313" key="4">
    <source>
        <dbReference type="EMBL" id="ETN42017.1"/>
    </source>
</evidence>
<keyword evidence="2" id="KW-0472">Membrane</keyword>
<reference evidence="4 5" key="1">
    <citation type="submission" date="2013-03" db="EMBL/GenBank/DDBJ databases">
        <title>The Genome Sequence of Phialophora europaea CBS 101466.</title>
        <authorList>
            <consortium name="The Broad Institute Genomics Platform"/>
            <person name="Cuomo C."/>
            <person name="de Hoog S."/>
            <person name="Gorbushina A."/>
            <person name="Walker B."/>
            <person name="Young S.K."/>
            <person name="Zeng Q."/>
            <person name="Gargeya S."/>
            <person name="Fitzgerald M."/>
            <person name="Haas B."/>
            <person name="Abouelleil A."/>
            <person name="Allen A.W."/>
            <person name="Alvarado L."/>
            <person name="Arachchi H.M."/>
            <person name="Berlin A.M."/>
            <person name="Chapman S.B."/>
            <person name="Gainer-Dewar J."/>
            <person name="Goldberg J."/>
            <person name="Griggs A."/>
            <person name="Gujja S."/>
            <person name="Hansen M."/>
            <person name="Howarth C."/>
            <person name="Imamovic A."/>
            <person name="Ireland A."/>
            <person name="Larimer J."/>
            <person name="McCowan C."/>
            <person name="Murphy C."/>
            <person name="Pearson M."/>
            <person name="Poon T.W."/>
            <person name="Priest M."/>
            <person name="Roberts A."/>
            <person name="Saif S."/>
            <person name="Shea T."/>
            <person name="Sisk P."/>
            <person name="Sykes S."/>
            <person name="Wortman J."/>
            <person name="Nusbaum C."/>
            <person name="Birren B."/>
        </authorList>
    </citation>
    <scope>NUCLEOTIDE SEQUENCE [LARGE SCALE GENOMIC DNA]</scope>
    <source>
        <strain evidence="4 5">CBS 101466</strain>
    </source>
</reference>
<feature type="chain" id="PRO_5004824730" description="Mid2 domain-containing protein" evidence="3">
    <location>
        <begin position="22"/>
        <end position="249"/>
    </location>
</feature>
<dbReference type="VEuPathDB" id="FungiDB:HMPREF1541_03956"/>
<proteinExistence type="predicted"/>
<evidence type="ECO:0000256" key="2">
    <source>
        <dbReference type="SAM" id="Phobius"/>
    </source>
</evidence>
<name>W2S008_CYPE1</name>
<evidence type="ECO:0000313" key="5">
    <source>
        <dbReference type="Proteomes" id="UP000030752"/>
    </source>
</evidence>
<dbReference type="Proteomes" id="UP000030752">
    <property type="component" value="Unassembled WGS sequence"/>
</dbReference>
<sequence>MKATYVSAVVSLARLFALAGADITLNPFPDVVHVGETYTLTWTATANYTYTVWLIINDDSDNAYEWTKVTSLGASLEFESLNVSYEWTVPSKISLESLYGLWLNGFTIPFNGASYTTQTNWFRATNSSQSPGSSGGVTPSATHSARPSTAASEASHSDKSLSGGATAGIVIGCLLAAGIIIGAALLFAHRRRRAGIERREAAARANRLEPVMQDNFPGYEMQPRTSRALWGRHSVTSEMRYVGGVADVS</sequence>
<dbReference type="OrthoDB" id="2278235at2759"/>
<evidence type="ECO:0000256" key="3">
    <source>
        <dbReference type="SAM" id="SignalP"/>
    </source>
</evidence>
<keyword evidence="5" id="KW-1185">Reference proteome</keyword>
<gene>
    <name evidence="4" type="ORF">HMPREF1541_03956</name>
</gene>
<dbReference type="InParanoid" id="W2S008"/>
<feature type="region of interest" description="Disordered" evidence="1">
    <location>
        <begin position="126"/>
        <end position="161"/>
    </location>
</feature>
<evidence type="ECO:0000256" key="1">
    <source>
        <dbReference type="SAM" id="MobiDB-lite"/>
    </source>
</evidence>